<keyword evidence="4" id="KW-0805">Transcription regulation</keyword>
<keyword evidence="9" id="KW-1185">Reference proteome</keyword>
<evidence type="ECO:0000256" key="4">
    <source>
        <dbReference type="ARBA" id="ARBA00023015"/>
    </source>
</evidence>
<reference evidence="8 9" key="1">
    <citation type="journal article" date="2008" name="Int. J. Syst. Evol. Microbiol.">
        <title>Luteimonas marina sp. nov., isolated from seawater.</title>
        <authorList>
            <person name="Baik K.S."/>
            <person name="Park S.C."/>
            <person name="Kim M.S."/>
            <person name="Kim E.M."/>
            <person name="Park C."/>
            <person name="Chun J."/>
            <person name="Seong C.N."/>
        </authorList>
    </citation>
    <scope>NUCLEOTIDE SEQUENCE [LARGE SCALE GENOMIC DNA]</scope>
    <source>
        <strain evidence="8 9">FR1330</strain>
    </source>
</reference>
<keyword evidence="3" id="KW-0678">Repressor</keyword>
<gene>
    <name evidence="8" type="ORF">FQY83_10465</name>
</gene>
<dbReference type="Pfam" id="PF01845">
    <property type="entry name" value="CcdB"/>
    <property type="match status" value="1"/>
</dbReference>
<protein>
    <recommendedName>
        <fullName evidence="2">Toxin CcdB</fullName>
    </recommendedName>
    <alternativeName>
        <fullName evidence="7">Cytotoxic protein CcdB</fullName>
    </alternativeName>
    <alternativeName>
        <fullName evidence="6">Protein LetD</fullName>
    </alternativeName>
</protein>
<dbReference type="AlphaFoldDB" id="A0A5C5U136"/>
<dbReference type="GO" id="GO:0006276">
    <property type="term" value="P:plasmid maintenance"/>
    <property type="evidence" value="ECO:0007669"/>
    <property type="project" value="InterPro"/>
</dbReference>
<evidence type="ECO:0000256" key="3">
    <source>
        <dbReference type="ARBA" id="ARBA00022491"/>
    </source>
</evidence>
<evidence type="ECO:0000313" key="9">
    <source>
        <dbReference type="Proteomes" id="UP000319980"/>
    </source>
</evidence>
<accession>A0A5C5U136</accession>
<keyword evidence="5" id="KW-0804">Transcription</keyword>
<evidence type="ECO:0000313" key="8">
    <source>
        <dbReference type="EMBL" id="TWT20161.1"/>
    </source>
</evidence>
<dbReference type="SUPFAM" id="SSF50118">
    <property type="entry name" value="Cell growth inhibitor/plasmid maintenance toxic component"/>
    <property type="match status" value="1"/>
</dbReference>
<dbReference type="EMBL" id="VOHK01000004">
    <property type="protein sequence ID" value="TWT20161.1"/>
    <property type="molecule type" value="Genomic_DNA"/>
</dbReference>
<dbReference type="InterPro" id="IPR011067">
    <property type="entry name" value="Plasmid_toxin/cell-grow_inhib"/>
</dbReference>
<evidence type="ECO:0000256" key="6">
    <source>
        <dbReference type="ARBA" id="ARBA00029628"/>
    </source>
</evidence>
<evidence type="ECO:0000256" key="1">
    <source>
        <dbReference type="ARBA" id="ARBA00005230"/>
    </source>
</evidence>
<comment type="caution">
    <text evidence="8">The sequence shown here is derived from an EMBL/GenBank/DDBJ whole genome shotgun (WGS) entry which is preliminary data.</text>
</comment>
<dbReference type="GO" id="GO:0008657">
    <property type="term" value="F:DNA topoisomerase type II (double strand cut, ATP-hydrolyzing) inhibitor activity"/>
    <property type="evidence" value="ECO:0007669"/>
    <property type="project" value="InterPro"/>
</dbReference>
<comment type="similarity">
    <text evidence="1">Belongs to the CcdB toxin family.</text>
</comment>
<name>A0A5C5U136_9GAMM</name>
<sequence length="104" mass="11276">MSQFSVYSNADTASRRFIPCWLNVQSDLIDTAESRVVVPLIAPERAGPSVDSLMPTLTVAGKQMVMDTAQITNVPMQMLGRRVADLSADRLAIIGALDFLTHGI</sequence>
<evidence type="ECO:0000256" key="5">
    <source>
        <dbReference type="ARBA" id="ARBA00023163"/>
    </source>
</evidence>
<evidence type="ECO:0000256" key="2">
    <source>
        <dbReference type="ARBA" id="ARBA00015075"/>
    </source>
</evidence>
<evidence type="ECO:0000256" key="7">
    <source>
        <dbReference type="ARBA" id="ARBA00033135"/>
    </source>
</evidence>
<dbReference type="OrthoDB" id="9813510at2"/>
<proteinExistence type="inferred from homology"/>
<dbReference type="Proteomes" id="UP000319980">
    <property type="component" value="Unassembled WGS sequence"/>
</dbReference>
<organism evidence="8 9">
    <name type="scientific">Luteimonas marina</name>
    <dbReference type="NCBI Taxonomy" id="488485"/>
    <lineage>
        <taxon>Bacteria</taxon>
        <taxon>Pseudomonadati</taxon>
        <taxon>Pseudomonadota</taxon>
        <taxon>Gammaproteobacteria</taxon>
        <taxon>Lysobacterales</taxon>
        <taxon>Lysobacteraceae</taxon>
        <taxon>Luteimonas</taxon>
    </lineage>
</organism>
<dbReference type="RefSeq" id="WP_146387738.1">
    <property type="nucleotide sequence ID" value="NZ_VOHK01000004.1"/>
</dbReference>
<dbReference type="InterPro" id="IPR002712">
    <property type="entry name" value="CcdB"/>
</dbReference>
<dbReference type="Gene3D" id="2.30.30.110">
    <property type="match status" value="1"/>
</dbReference>